<sequence length="103" mass="11020">MSTGRGTSQGNMFWGCSVQGFANVCLGYYQGYCMGKSILELSPFAGNQVWDSVEEVHRGEFLLAQDWALQGTGILFGRSDSASSPRTRSSLTLGSSLQEGGVV</sequence>
<feature type="region of interest" description="Disordered" evidence="1">
    <location>
        <begin position="78"/>
        <end position="103"/>
    </location>
</feature>
<proteinExistence type="predicted"/>
<dbReference type="EMBL" id="GEDG01021049">
    <property type="protein sequence ID" value="JAP18628.1"/>
    <property type="molecule type" value="Transcribed_RNA"/>
</dbReference>
<evidence type="ECO:0000256" key="1">
    <source>
        <dbReference type="SAM" id="MobiDB-lite"/>
    </source>
</evidence>
<organism evidence="2">
    <name type="scientific">Solanum chacoense</name>
    <name type="common">Chaco potato</name>
    <dbReference type="NCBI Taxonomy" id="4108"/>
    <lineage>
        <taxon>Eukaryota</taxon>
        <taxon>Viridiplantae</taxon>
        <taxon>Streptophyta</taxon>
        <taxon>Embryophyta</taxon>
        <taxon>Tracheophyta</taxon>
        <taxon>Spermatophyta</taxon>
        <taxon>Magnoliopsida</taxon>
        <taxon>eudicotyledons</taxon>
        <taxon>Gunneridae</taxon>
        <taxon>Pentapetalae</taxon>
        <taxon>asterids</taxon>
        <taxon>lamiids</taxon>
        <taxon>Solanales</taxon>
        <taxon>Solanaceae</taxon>
        <taxon>Solanoideae</taxon>
        <taxon>Solaneae</taxon>
        <taxon>Solanum</taxon>
    </lineage>
</organism>
<protein>
    <submittedName>
        <fullName evidence="2">Putative ovule protein</fullName>
    </submittedName>
</protein>
<accession>A0A0V0HEG1</accession>
<name>A0A0V0HEG1_SOLCH</name>
<reference evidence="2" key="1">
    <citation type="submission" date="2015-12" db="EMBL/GenBank/DDBJ databases">
        <title>Gene expression during late stages of embryo sac development: a critical building block for successful pollen-pistil interactions.</title>
        <authorList>
            <person name="Liu Y."/>
            <person name="Joly V."/>
            <person name="Sabar M."/>
            <person name="Matton D.P."/>
        </authorList>
    </citation>
    <scope>NUCLEOTIDE SEQUENCE</scope>
</reference>
<evidence type="ECO:0000313" key="2">
    <source>
        <dbReference type="EMBL" id="JAP18628.1"/>
    </source>
</evidence>
<feature type="compositionally biased region" description="Low complexity" evidence="1">
    <location>
        <begin position="78"/>
        <end position="97"/>
    </location>
</feature>
<dbReference type="AlphaFoldDB" id="A0A0V0HEG1"/>